<reference evidence="1 2" key="1">
    <citation type="submission" date="2015-05" db="EMBL/GenBank/DDBJ databases">
        <title>Draft genome sequence of Microvirga vignae strain BR3299, a novel nitrogen fixing bacteria isolated from Brazil semi-aired region.</title>
        <authorList>
            <person name="Zilli J.E."/>
            <person name="Passos S.R."/>
            <person name="Leite J."/>
            <person name="Baldani J.I."/>
            <person name="Xavier G.R."/>
            <person name="Rumjaneck N.G."/>
            <person name="Simoes-Araujo J.L."/>
        </authorList>
    </citation>
    <scope>NUCLEOTIDE SEQUENCE [LARGE SCALE GENOMIC DNA]</scope>
    <source>
        <strain evidence="1 2">BR3299</strain>
    </source>
</reference>
<organism evidence="1 2">
    <name type="scientific">Microvirga vignae</name>
    <dbReference type="NCBI Taxonomy" id="1225564"/>
    <lineage>
        <taxon>Bacteria</taxon>
        <taxon>Pseudomonadati</taxon>
        <taxon>Pseudomonadota</taxon>
        <taxon>Alphaproteobacteria</taxon>
        <taxon>Hyphomicrobiales</taxon>
        <taxon>Methylobacteriaceae</taxon>
        <taxon>Microvirga</taxon>
    </lineage>
</organism>
<dbReference type="Proteomes" id="UP000035489">
    <property type="component" value="Unassembled WGS sequence"/>
</dbReference>
<protein>
    <submittedName>
        <fullName evidence="1">Uncharacterized protein</fullName>
    </submittedName>
</protein>
<name>A0A0H1RFV8_9HYPH</name>
<proteinExistence type="predicted"/>
<accession>A0A0H1RFV8</accession>
<dbReference type="EMBL" id="LCYG01000016">
    <property type="protein sequence ID" value="KLK93934.1"/>
    <property type="molecule type" value="Genomic_DNA"/>
</dbReference>
<comment type="caution">
    <text evidence="1">The sequence shown here is derived from an EMBL/GenBank/DDBJ whole genome shotgun (WGS) entry which is preliminary data.</text>
</comment>
<dbReference type="AlphaFoldDB" id="A0A0H1RFV8"/>
<dbReference type="PATRIC" id="fig|1225564.3.peg.1562"/>
<gene>
    <name evidence="1" type="ORF">AA309_05485</name>
</gene>
<dbReference type="STRING" id="1225564.AA309_05485"/>
<keyword evidence="2" id="KW-1185">Reference proteome</keyword>
<evidence type="ECO:0000313" key="2">
    <source>
        <dbReference type="Proteomes" id="UP000035489"/>
    </source>
</evidence>
<sequence>MGKFDNDRHQKELAIRYCLAKGTLPFLEVVVSSVSDISESVEVLTDIDVLGVEYQNDGQLFRTIFDCKTRKESAVNRALWARGLMAYTGCDYCISILRSAAVTNHRLSALAINVDLHEEKSFIALGESFDIEFNKDNHYQSSIDRWNKSFEAYAKYRWSEVLFGQVRSVVPLTDKPWNVFRRLIAELKEVRGYIDPNKPDHLCMFYDLLGSAFVLWATMARDLRRVYLPTMVRNEFETLFRHYIWGGQEAYELRRQMSELMPRDEKAKVPFELANWAKLVDFAGLVIAAPQSVFQCAHVCRELSIRSASGPVAQLDARIGETVRRNARTVQYIMALSSYFVGAANLPRDLAKAVEAELGSMYLAAAPST</sequence>
<dbReference type="RefSeq" id="WP_047187978.1">
    <property type="nucleotide sequence ID" value="NZ_LCYG01000016.1"/>
</dbReference>
<evidence type="ECO:0000313" key="1">
    <source>
        <dbReference type="EMBL" id="KLK93934.1"/>
    </source>
</evidence>
<dbReference type="OrthoDB" id="8442224at2"/>